<name>A0A0F9RLC5_9ZZZZ</name>
<proteinExistence type="predicted"/>
<organism evidence="1">
    <name type="scientific">marine sediment metagenome</name>
    <dbReference type="NCBI Taxonomy" id="412755"/>
    <lineage>
        <taxon>unclassified sequences</taxon>
        <taxon>metagenomes</taxon>
        <taxon>ecological metagenomes</taxon>
    </lineage>
</organism>
<gene>
    <name evidence="1" type="ORF">LCGC14_0563110</name>
</gene>
<feature type="non-terminal residue" evidence="1">
    <location>
        <position position="158"/>
    </location>
</feature>
<reference evidence="1" key="1">
    <citation type="journal article" date="2015" name="Nature">
        <title>Complex archaea that bridge the gap between prokaryotes and eukaryotes.</title>
        <authorList>
            <person name="Spang A."/>
            <person name="Saw J.H."/>
            <person name="Jorgensen S.L."/>
            <person name="Zaremba-Niedzwiedzka K."/>
            <person name="Martijn J."/>
            <person name="Lind A.E."/>
            <person name="van Eijk R."/>
            <person name="Schleper C."/>
            <person name="Guy L."/>
            <person name="Ettema T.J."/>
        </authorList>
    </citation>
    <scope>NUCLEOTIDE SEQUENCE</scope>
</reference>
<sequence>MSRSDAFVDRRDLLRKNAAPRLAQDSFLPASVVSASTISAPASSSGLNASAPVAITNSPSCCTLRVFSSRAFLAEYHAERKRLNAQMRRDRHQIDKHLGILDRQISNIIDSIADGAATSGMKTRLIEMEAEKERWLGKIGQRAEWIVCLKAARMAEIR</sequence>
<comment type="caution">
    <text evidence="1">The sequence shown here is derived from an EMBL/GenBank/DDBJ whole genome shotgun (WGS) entry which is preliminary data.</text>
</comment>
<evidence type="ECO:0000313" key="1">
    <source>
        <dbReference type="EMBL" id="KKN57330.1"/>
    </source>
</evidence>
<dbReference type="AlphaFoldDB" id="A0A0F9RLC5"/>
<accession>A0A0F9RLC5</accession>
<protein>
    <submittedName>
        <fullName evidence="1">Uncharacterized protein</fullName>
    </submittedName>
</protein>
<dbReference type="EMBL" id="LAZR01000808">
    <property type="protein sequence ID" value="KKN57330.1"/>
    <property type="molecule type" value="Genomic_DNA"/>
</dbReference>